<dbReference type="SUPFAM" id="SSF56176">
    <property type="entry name" value="FAD-binding/transporter-associated domain-like"/>
    <property type="match status" value="1"/>
</dbReference>
<dbReference type="PROSITE" id="PS51387">
    <property type="entry name" value="FAD_PCMH"/>
    <property type="match status" value="1"/>
</dbReference>
<dbReference type="InterPro" id="IPR050416">
    <property type="entry name" value="FAD-linked_Oxidoreductase"/>
</dbReference>
<keyword evidence="3" id="KW-0274">FAD</keyword>
<evidence type="ECO:0000259" key="5">
    <source>
        <dbReference type="PROSITE" id="PS51387"/>
    </source>
</evidence>
<gene>
    <name evidence="6" type="ORF">PILCRDRAFT_511266</name>
</gene>
<dbReference type="InterPro" id="IPR036318">
    <property type="entry name" value="FAD-bd_PCMH-like_sf"/>
</dbReference>
<dbReference type="STRING" id="765440.A0A0C3F8G6"/>
<reference evidence="7" key="2">
    <citation type="submission" date="2015-01" db="EMBL/GenBank/DDBJ databases">
        <title>Evolutionary Origins and Diversification of the Mycorrhizal Mutualists.</title>
        <authorList>
            <consortium name="DOE Joint Genome Institute"/>
            <consortium name="Mycorrhizal Genomics Consortium"/>
            <person name="Kohler A."/>
            <person name="Kuo A."/>
            <person name="Nagy L.G."/>
            <person name="Floudas D."/>
            <person name="Copeland A."/>
            <person name="Barry K.W."/>
            <person name="Cichocki N."/>
            <person name="Veneault-Fourrey C."/>
            <person name="LaButti K."/>
            <person name="Lindquist E.A."/>
            <person name="Lipzen A."/>
            <person name="Lundell T."/>
            <person name="Morin E."/>
            <person name="Murat C."/>
            <person name="Riley R."/>
            <person name="Ohm R."/>
            <person name="Sun H."/>
            <person name="Tunlid A."/>
            <person name="Henrissat B."/>
            <person name="Grigoriev I.V."/>
            <person name="Hibbett D.S."/>
            <person name="Martin F."/>
        </authorList>
    </citation>
    <scope>NUCLEOTIDE SEQUENCE [LARGE SCALE GENOMIC DNA]</scope>
    <source>
        <strain evidence="7">F 1598</strain>
    </source>
</reference>
<evidence type="ECO:0000313" key="7">
    <source>
        <dbReference type="Proteomes" id="UP000054166"/>
    </source>
</evidence>
<dbReference type="PANTHER" id="PTHR42973:SF13">
    <property type="entry name" value="FAD-BINDING PCMH-TYPE DOMAIN-CONTAINING PROTEIN"/>
    <property type="match status" value="1"/>
</dbReference>
<keyword evidence="4" id="KW-0560">Oxidoreductase</keyword>
<accession>A0A0C3F8G6</accession>
<keyword evidence="7" id="KW-1185">Reference proteome</keyword>
<dbReference type="Gene3D" id="3.30.465.10">
    <property type="match status" value="1"/>
</dbReference>
<dbReference type="Pfam" id="PF01565">
    <property type="entry name" value="FAD_binding_4"/>
    <property type="match status" value="1"/>
</dbReference>
<evidence type="ECO:0000256" key="3">
    <source>
        <dbReference type="ARBA" id="ARBA00022827"/>
    </source>
</evidence>
<dbReference type="GO" id="GO:0016491">
    <property type="term" value="F:oxidoreductase activity"/>
    <property type="evidence" value="ECO:0007669"/>
    <property type="project" value="UniProtKB-KW"/>
</dbReference>
<sequence>MFSHNHSFTISPLGSPGYITSTTSYYWLSSEESPALVILPAIPTDVQYILQSVISPYPSVMFAVKAGGHIAVPGFNSSNGILIDMALFNQISYDETTTFVDVGPGQIWDNVSTTLVKYYNVNVNGATTCKNVGVGGFNLGGGYGNKSNQFGLAIDNIQAIDVVLPNGDIKTVNAKSNTDLFQALKGGGNNFGIVTNWTLSTHPQSGVYSHVLNYELQYFPRLITAIMEFSKLEVPKSNVEAVFECSRDPETGIVSIGASVELYYDAPSPPAGLFDAFLAIPHSWQRLDRTWQDRQDNLPGNHQTYRFGRPNGVNDIPTTFRGRFSSVMVSHYTALLIEAAVMAAGSFMEKFASHQGFQIYVDIWPFVSTIFDNSPPSAWPHTKGNPSGPLVINFKWEGQENDAFWLPAIEAMTAGLVKIAVEQGCSTYDAAQYYNLSLDNVTASDIYRGNYTQLQTVRQKYDPDNIMGRTGGFRIPLP</sequence>
<reference evidence="6 7" key="1">
    <citation type="submission" date="2014-04" db="EMBL/GenBank/DDBJ databases">
        <authorList>
            <consortium name="DOE Joint Genome Institute"/>
            <person name="Kuo A."/>
            <person name="Tarkka M."/>
            <person name="Buscot F."/>
            <person name="Kohler A."/>
            <person name="Nagy L.G."/>
            <person name="Floudas D."/>
            <person name="Copeland A."/>
            <person name="Barry K.W."/>
            <person name="Cichocki N."/>
            <person name="Veneault-Fourrey C."/>
            <person name="LaButti K."/>
            <person name="Lindquist E.A."/>
            <person name="Lipzen A."/>
            <person name="Lundell T."/>
            <person name="Morin E."/>
            <person name="Murat C."/>
            <person name="Sun H."/>
            <person name="Tunlid A."/>
            <person name="Henrissat B."/>
            <person name="Grigoriev I.V."/>
            <person name="Hibbett D.S."/>
            <person name="Martin F."/>
            <person name="Nordberg H.P."/>
            <person name="Cantor M.N."/>
            <person name="Hua S.X."/>
        </authorList>
    </citation>
    <scope>NUCLEOTIDE SEQUENCE [LARGE SCALE GENOMIC DNA]</scope>
    <source>
        <strain evidence="6 7">F 1598</strain>
    </source>
</reference>
<evidence type="ECO:0000313" key="6">
    <source>
        <dbReference type="EMBL" id="KIM81050.1"/>
    </source>
</evidence>
<name>A0A0C3F8G6_PILCF</name>
<dbReference type="Proteomes" id="UP000054166">
    <property type="component" value="Unassembled WGS sequence"/>
</dbReference>
<dbReference type="HOGENOM" id="CLU_018354_1_0_1"/>
<organism evidence="6 7">
    <name type="scientific">Piloderma croceum (strain F 1598)</name>
    <dbReference type="NCBI Taxonomy" id="765440"/>
    <lineage>
        <taxon>Eukaryota</taxon>
        <taxon>Fungi</taxon>
        <taxon>Dikarya</taxon>
        <taxon>Basidiomycota</taxon>
        <taxon>Agaricomycotina</taxon>
        <taxon>Agaricomycetes</taxon>
        <taxon>Agaricomycetidae</taxon>
        <taxon>Atheliales</taxon>
        <taxon>Atheliaceae</taxon>
        <taxon>Piloderma</taxon>
    </lineage>
</organism>
<proteinExistence type="inferred from homology"/>
<dbReference type="OrthoDB" id="2151789at2759"/>
<dbReference type="AlphaFoldDB" id="A0A0C3F8G6"/>
<dbReference type="InterPro" id="IPR016166">
    <property type="entry name" value="FAD-bd_PCMH"/>
</dbReference>
<comment type="similarity">
    <text evidence="1">Belongs to the oxygen-dependent FAD-linked oxidoreductase family.</text>
</comment>
<dbReference type="InParanoid" id="A0A0C3F8G6"/>
<dbReference type="EMBL" id="KN833001">
    <property type="protein sequence ID" value="KIM81050.1"/>
    <property type="molecule type" value="Genomic_DNA"/>
</dbReference>
<protein>
    <recommendedName>
        <fullName evidence="5">FAD-binding PCMH-type domain-containing protein</fullName>
    </recommendedName>
</protein>
<evidence type="ECO:0000256" key="4">
    <source>
        <dbReference type="ARBA" id="ARBA00023002"/>
    </source>
</evidence>
<evidence type="ECO:0000256" key="1">
    <source>
        <dbReference type="ARBA" id="ARBA00005466"/>
    </source>
</evidence>
<dbReference type="GO" id="GO:0071949">
    <property type="term" value="F:FAD binding"/>
    <property type="evidence" value="ECO:0007669"/>
    <property type="project" value="InterPro"/>
</dbReference>
<feature type="domain" description="FAD-binding PCMH-type" evidence="5">
    <location>
        <begin position="30"/>
        <end position="204"/>
    </location>
</feature>
<dbReference type="InterPro" id="IPR016169">
    <property type="entry name" value="FAD-bd_PCMH_sub2"/>
</dbReference>
<dbReference type="PANTHER" id="PTHR42973">
    <property type="entry name" value="BINDING OXIDOREDUCTASE, PUTATIVE (AFU_ORTHOLOGUE AFUA_1G17690)-RELATED"/>
    <property type="match status" value="1"/>
</dbReference>
<dbReference type="InterPro" id="IPR006094">
    <property type="entry name" value="Oxid_FAD_bind_N"/>
</dbReference>
<evidence type="ECO:0000256" key="2">
    <source>
        <dbReference type="ARBA" id="ARBA00022630"/>
    </source>
</evidence>
<keyword evidence="2" id="KW-0285">Flavoprotein</keyword>